<dbReference type="EMBL" id="KV440974">
    <property type="protein sequence ID" value="OAD78114.1"/>
    <property type="molecule type" value="Genomic_DNA"/>
</dbReference>
<proteinExistence type="predicted"/>
<dbReference type="STRING" id="763407.A0A167PK81"/>
<dbReference type="OrthoDB" id="2430203at2759"/>
<dbReference type="GeneID" id="28991622"/>
<dbReference type="AlphaFoldDB" id="A0A167PK81"/>
<organism evidence="1 2">
    <name type="scientific">Phycomyces blakesleeanus (strain ATCC 8743b / DSM 1359 / FGSC 10004 / NBRC 33097 / NRRL 1555)</name>
    <dbReference type="NCBI Taxonomy" id="763407"/>
    <lineage>
        <taxon>Eukaryota</taxon>
        <taxon>Fungi</taxon>
        <taxon>Fungi incertae sedis</taxon>
        <taxon>Mucoromycota</taxon>
        <taxon>Mucoromycotina</taxon>
        <taxon>Mucoromycetes</taxon>
        <taxon>Mucorales</taxon>
        <taxon>Phycomycetaceae</taxon>
        <taxon>Phycomyces</taxon>
    </lineage>
</organism>
<evidence type="ECO:0000313" key="2">
    <source>
        <dbReference type="Proteomes" id="UP000077315"/>
    </source>
</evidence>
<accession>A0A167PK81</accession>
<gene>
    <name evidence="1" type="ORF">PHYBLDRAFT_141980</name>
</gene>
<name>A0A167PK81_PHYB8</name>
<protein>
    <submittedName>
        <fullName evidence="1">Uncharacterized protein</fullName>
    </submittedName>
</protein>
<evidence type="ECO:0000313" key="1">
    <source>
        <dbReference type="EMBL" id="OAD78114.1"/>
    </source>
</evidence>
<dbReference type="InParanoid" id="A0A167PK81"/>
<dbReference type="Proteomes" id="UP000077315">
    <property type="component" value="Unassembled WGS sequence"/>
</dbReference>
<sequence length="142" mass="17079">MRRWGRPYVTQQHLRYLTNNYIESWHNQLKTIYLNHIHIRRLDRLIFILTNDVEFYYKEEIQEDILPTMIISPSGEIRNSMEKSDGEWKIKSFTSSDLFASLDCVYFLQQDQYRLQLQLPEVSVAVDEKRNQLMASVSTLHH</sequence>
<reference evidence="2" key="1">
    <citation type="submission" date="2015-06" db="EMBL/GenBank/DDBJ databases">
        <title>Expansion of signal transduction pathways in fungi by whole-genome duplication.</title>
        <authorList>
            <consortium name="DOE Joint Genome Institute"/>
            <person name="Corrochano L.M."/>
            <person name="Kuo A."/>
            <person name="Marcet-Houben M."/>
            <person name="Polaino S."/>
            <person name="Salamov A."/>
            <person name="Villalobos J.M."/>
            <person name="Alvarez M.I."/>
            <person name="Avalos J."/>
            <person name="Benito E.P."/>
            <person name="Benoit I."/>
            <person name="Burger G."/>
            <person name="Camino L.P."/>
            <person name="Canovas D."/>
            <person name="Cerda-Olmedo E."/>
            <person name="Cheng J.-F."/>
            <person name="Dominguez A."/>
            <person name="Elias M."/>
            <person name="Eslava A.P."/>
            <person name="Glaser F."/>
            <person name="Grimwood J."/>
            <person name="Gutierrez G."/>
            <person name="Heitman J."/>
            <person name="Henrissat B."/>
            <person name="Iturriaga E.A."/>
            <person name="Lang B.F."/>
            <person name="Lavin J.L."/>
            <person name="Lee S."/>
            <person name="Li W."/>
            <person name="Lindquist E."/>
            <person name="Lopez-Garcia S."/>
            <person name="Luque E.M."/>
            <person name="Marcos A.T."/>
            <person name="Martin J."/>
            <person name="McCluskey K."/>
            <person name="Medina H.R."/>
            <person name="Miralles-Duran A."/>
            <person name="Miyazaki A."/>
            <person name="Munoz-Torres E."/>
            <person name="Oguiza J.A."/>
            <person name="Ohm R."/>
            <person name="Olmedo M."/>
            <person name="Orejas M."/>
            <person name="Ortiz-Castellanos L."/>
            <person name="Pisabarro A.G."/>
            <person name="Rodriguez-Romero J."/>
            <person name="Ruiz-Herrera J."/>
            <person name="Ruiz-Vazquez R."/>
            <person name="Sanz C."/>
            <person name="Schackwitz W."/>
            <person name="Schmutz J."/>
            <person name="Shahriari M."/>
            <person name="Shelest E."/>
            <person name="Silva-Franco F."/>
            <person name="Soanes D."/>
            <person name="Syed K."/>
            <person name="Tagua V.G."/>
            <person name="Talbot N.J."/>
            <person name="Thon M."/>
            <person name="De vries R.P."/>
            <person name="Wiebenga A."/>
            <person name="Yadav J.S."/>
            <person name="Braun E.L."/>
            <person name="Baker S."/>
            <person name="Garre V."/>
            <person name="Horwitz B."/>
            <person name="Torres-Martinez S."/>
            <person name="Idnurm A."/>
            <person name="Herrera-Estrella A."/>
            <person name="Gabaldon T."/>
            <person name="Grigoriev I.V."/>
        </authorList>
    </citation>
    <scope>NUCLEOTIDE SEQUENCE [LARGE SCALE GENOMIC DNA]</scope>
    <source>
        <strain evidence="2">NRRL 1555(-)</strain>
    </source>
</reference>
<dbReference type="VEuPathDB" id="FungiDB:PHYBLDRAFT_141980"/>
<dbReference type="RefSeq" id="XP_018296154.1">
    <property type="nucleotide sequence ID" value="XM_018430716.1"/>
</dbReference>
<keyword evidence="2" id="KW-1185">Reference proteome</keyword>